<dbReference type="InterPro" id="IPR050975">
    <property type="entry name" value="Sleep_regulator"/>
</dbReference>
<evidence type="ECO:0000313" key="6">
    <source>
        <dbReference type="WBParaSite" id="TASK_0000828301-mRNA-1"/>
    </source>
</evidence>
<organism evidence="6">
    <name type="scientific">Taenia asiatica</name>
    <name type="common">Asian tapeworm</name>
    <dbReference type="NCBI Taxonomy" id="60517"/>
    <lineage>
        <taxon>Eukaryota</taxon>
        <taxon>Metazoa</taxon>
        <taxon>Spiralia</taxon>
        <taxon>Lophotrochozoa</taxon>
        <taxon>Platyhelminthes</taxon>
        <taxon>Cestoda</taxon>
        <taxon>Eucestoda</taxon>
        <taxon>Cyclophyllidea</taxon>
        <taxon>Taeniidae</taxon>
        <taxon>Taenia</taxon>
    </lineage>
</organism>
<dbReference type="AlphaFoldDB" id="A0A0R3WC67"/>
<name>A0A0R3WC67_TAEAS</name>
<dbReference type="OrthoDB" id="6496929at2759"/>
<proteinExistence type="predicted"/>
<dbReference type="InterPro" id="IPR031424">
    <property type="entry name" value="QVR-like"/>
</dbReference>
<dbReference type="EMBL" id="UYRS01018765">
    <property type="protein sequence ID" value="VDK39940.1"/>
    <property type="molecule type" value="Genomic_DNA"/>
</dbReference>
<dbReference type="GO" id="GO:0030431">
    <property type="term" value="P:sleep"/>
    <property type="evidence" value="ECO:0007669"/>
    <property type="project" value="InterPro"/>
</dbReference>
<accession>A0A0R3WC67</accession>
<evidence type="ECO:0000313" key="5">
    <source>
        <dbReference type="Proteomes" id="UP000282613"/>
    </source>
</evidence>
<gene>
    <name evidence="4" type="ORF">TASK_LOCUS8284</name>
</gene>
<keyword evidence="1 3" id="KW-0732">Signal</keyword>
<dbReference type="InterPro" id="IPR045860">
    <property type="entry name" value="Snake_toxin-like_sf"/>
</dbReference>
<feature type="chain" id="PRO_5043132702" evidence="3">
    <location>
        <begin position="26"/>
        <end position="144"/>
    </location>
</feature>
<evidence type="ECO:0000256" key="3">
    <source>
        <dbReference type="SAM" id="SignalP"/>
    </source>
</evidence>
<evidence type="ECO:0000256" key="2">
    <source>
        <dbReference type="ARBA" id="ARBA00023180"/>
    </source>
</evidence>
<evidence type="ECO:0000256" key="1">
    <source>
        <dbReference type="ARBA" id="ARBA00022729"/>
    </source>
</evidence>
<dbReference type="WBParaSite" id="TASK_0000828301-mRNA-1">
    <property type="protein sequence ID" value="TASK_0000828301-mRNA-1"/>
    <property type="gene ID" value="TASK_0000828301"/>
</dbReference>
<dbReference type="Pfam" id="PF17064">
    <property type="entry name" value="QVR"/>
    <property type="match status" value="1"/>
</dbReference>
<evidence type="ECO:0000313" key="4">
    <source>
        <dbReference type="EMBL" id="VDK39940.1"/>
    </source>
</evidence>
<reference evidence="6" key="1">
    <citation type="submission" date="2017-02" db="UniProtKB">
        <authorList>
            <consortium name="WormBaseParasite"/>
        </authorList>
    </citation>
    <scope>IDENTIFICATION</scope>
</reference>
<dbReference type="PANTHER" id="PTHR33562">
    <property type="entry name" value="ATILLA, ISOFORM B-RELATED-RELATED"/>
    <property type="match status" value="1"/>
</dbReference>
<dbReference type="PANTHER" id="PTHR33562:SF2">
    <property type="entry name" value="PROTEIN QUIVER"/>
    <property type="match status" value="1"/>
</dbReference>
<feature type="signal peptide" evidence="3">
    <location>
        <begin position="1"/>
        <end position="25"/>
    </location>
</feature>
<keyword evidence="5" id="KW-1185">Reference proteome</keyword>
<dbReference type="SUPFAM" id="SSF57302">
    <property type="entry name" value="Snake toxin-like"/>
    <property type="match status" value="1"/>
</dbReference>
<keyword evidence="2" id="KW-0325">Glycoprotein</keyword>
<protein>
    <submittedName>
        <fullName evidence="6">UPAR/Ly6 domain-containing protein</fullName>
    </submittedName>
</protein>
<dbReference type="Proteomes" id="UP000282613">
    <property type="component" value="Unassembled WGS sequence"/>
</dbReference>
<sequence>MSRGRVALSLLLLVVVLAAFLGVKALKCYQCESLKQKGCSPLDPKLIKPTECPADAQVCTILRQEAQFKLAYGEEREPKVRYLRGCSSEASRGAYYCVERAGTGSNTKNKYCTCDADACNPAGRNAVVSGGLAVLMLLLISNLA</sequence>
<reference evidence="4 5" key="2">
    <citation type="submission" date="2018-11" db="EMBL/GenBank/DDBJ databases">
        <authorList>
            <consortium name="Pathogen Informatics"/>
        </authorList>
    </citation>
    <scope>NUCLEOTIDE SEQUENCE [LARGE SCALE GENOMIC DNA]</scope>
</reference>
<dbReference type="GO" id="GO:0032222">
    <property type="term" value="P:regulation of synaptic transmission, cholinergic"/>
    <property type="evidence" value="ECO:0007669"/>
    <property type="project" value="InterPro"/>
</dbReference>